<dbReference type="Pfam" id="PF08757">
    <property type="entry name" value="CotH"/>
    <property type="match status" value="1"/>
</dbReference>
<dbReference type="EMBL" id="JAEPRE010000023">
    <property type="protein sequence ID" value="KAG2236052.1"/>
    <property type="molecule type" value="Genomic_DNA"/>
</dbReference>
<protein>
    <submittedName>
        <fullName evidence="1">Uncharacterized protein</fullName>
    </submittedName>
</protein>
<dbReference type="Proteomes" id="UP000613177">
    <property type="component" value="Unassembled WGS sequence"/>
</dbReference>
<sequence length="354" mass="39103">MTYISPNDVKNFKNVTISVSGMSTRGMDKLSYKINIPKKKDLFGYLRLKLRAMAMDMSYMRDNLGYAIAESVGLPSTKHIYVRVYINNQAIDFKQGALYVADINVGQGNTTTKPEPSLEKRFELLDGMKNSINSSNIVNGINATSSLSYLGDDVSAYSAGQYSVKEDPSVVTANFTRIMDLTRFISQQPTTLGEKMDVASFLRGLALEVVISNSDGYFDLDLIMGVGMYKPNIIHSGNYFNFSGFNVRILMPRMMQTPQFKQDFEALLVNYTKGLVNPTDKSLPRVGKNVMFGGPSNGTASANDTAPITSYSAADFTFKQGVYGPTLFDISMAIIDWLSLCSSNLLTYFNQTSA</sequence>
<gene>
    <name evidence="1" type="ORF">INT48_008146</name>
</gene>
<keyword evidence="2" id="KW-1185">Reference proteome</keyword>
<dbReference type="InterPro" id="IPR014867">
    <property type="entry name" value="Spore_coat_CotH_CotH2/3/7"/>
</dbReference>
<reference evidence="1" key="1">
    <citation type="submission" date="2021-01" db="EMBL/GenBank/DDBJ databases">
        <title>Metabolic potential, ecology and presence of endohyphal bacteria is reflected in genomic diversity of Mucoromycotina.</title>
        <authorList>
            <person name="Muszewska A."/>
            <person name="Okrasinska A."/>
            <person name="Steczkiewicz K."/>
            <person name="Drgas O."/>
            <person name="Orlowska M."/>
            <person name="Perlinska-Lenart U."/>
            <person name="Aleksandrzak-Piekarczyk T."/>
            <person name="Szatraj K."/>
            <person name="Zielenkiewicz U."/>
            <person name="Pilsyk S."/>
            <person name="Malc E."/>
            <person name="Mieczkowski P."/>
            <person name="Kruszewska J.S."/>
            <person name="Biernat P."/>
            <person name="Pawlowska J."/>
        </authorList>
    </citation>
    <scope>NUCLEOTIDE SEQUENCE</scope>
    <source>
        <strain evidence="1">WA0000018081</strain>
    </source>
</reference>
<dbReference type="PANTHER" id="PTHR40050:SF1">
    <property type="entry name" value="INNER SPORE COAT PROTEIN H"/>
    <property type="match status" value="1"/>
</dbReference>
<accession>A0A8H7SXH0</accession>
<name>A0A8H7SXH0_9FUNG</name>
<dbReference type="PANTHER" id="PTHR40050">
    <property type="entry name" value="INNER SPORE COAT PROTEIN H"/>
    <property type="match status" value="1"/>
</dbReference>
<comment type="caution">
    <text evidence="1">The sequence shown here is derived from an EMBL/GenBank/DDBJ whole genome shotgun (WGS) entry which is preliminary data.</text>
</comment>
<organism evidence="1 2">
    <name type="scientific">Thamnidium elegans</name>
    <dbReference type="NCBI Taxonomy" id="101142"/>
    <lineage>
        <taxon>Eukaryota</taxon>
        <taxon>Fungi</taxon>
        <taxon>Fungi incertae sedis</taxon>
        <taxon>Mucoromycota</taxon>
        <taxon>Mucoromycotina</taxon>
        <taxon>Mucoromycetes</taxon>
        <taxon>Mucorales</taxon>
        <taxon>Mucorineae</taxon>
        <taxon>Mucoraceae</taxon>
        <taxon>Thamnidium</taxon>
    </lineage>
</organism>
<dbReference type="AlphaFoldDB" id="A0A8H7SXH0"/>
<proteinExistence type="predicted"/>
<evidence type="ECO:0000313" key="2">
    <source>
        <dbReference type="Proteomes" id="UP000613177"/>
    </source>
</evidence>
<evidence type="ECO:0000313" key="1">
    <source>
        <dbReference type="EMBL" id="KAG2236052.1"/>
    </source>
</evidence>